<reference evidence="12" key="2">
    <citation type="submission" date="2021-04" db="EMBL/GenBank/DDBJ databases">
        <authorList>
            <person name="Gilroy R."/>
        </authorList>
    </citation>
    <scope>NUCLEOTIDE SEQUENCE</scope>
    <source>
        <strain evidence="12">ChiGjej6B6-14162</strain>
    </source>
</reference>
<dbReference type="Proteomes" id="UP000886740">
    <property type="component" value="Unassembled WGS sequence"/>
</dbReference>
<evidence type="ECO:0000256" key="7">
    <source>
        <dbReference type="ARBA" id="ARBA00022840"/>
    </source>
</evidence>
<proteinExistence type="predicted"/>
<dbReference type="InterPro" id="IPR015943">
    <property type="entry name" value="WD40/YVTN_repeat-like_dom_sf"/>
</dbReference>
<dbReference type="InterPro" id="IPR004358">
    <property type="entry name" value="Sig_transdc_His_kin-like_C"/>
</dbReference>
<feature type="domain" description="Histidine kinase" evidence="11">
    <location>
        <begin position="743"/>
        <end position="961"/>
    </location>
</feature>
<dbReference type="PANTHER" id="PTHR43065">
    <property type="entry name" value="SENSOR HISTIDINE KINASE"/>
    <property type="match status" value="1"/>
</dbReference>
<accession>A0A9D1X6H5</accession>
<dbReference type="InterPro" id="IPR003594">
    <property type="entry name" value="HATPase_dom"/>
</dbReference>
<protein>
    <recommendedName>
        <fullName evidence="2">histidine kinase</fullName>
        <ecNumber evidence="2">2.7.13.3</ecNumber>
    </recommendedName>
</protein>
<keyword evidence="10" id="KW-1133">Transmembrane helix</keyword>
<dbReference type="SUPFAM" id="SSF55874">
    <property type="entry name" value="ATPase domain of HSP90 chaperone/DNA topoisomerase II/histidine kinase"/>
    <property type="match status" value="1"/>
</dbReference>
<dbReference type="InterPro" id="IPR005467">
    <property type="entry name" value="His_kinase_dom"/>
</dbReference>
<keyword evidence="9" id="KW-0175">Coiled coil</keyword>
<gene>
    <name evidence="12" type="ORF">H9977_00145</name>
</gene>
<name>A0A9D1X6H5_9BACT</name>
<evidence type="ECO:0000256" key="10">
    <source>
        <dbReference type="SAM" id="Phobius"/>
    </source>
</evidence>
<keyword evidence="4" id="KW-0808">Transferase</keyword>
<feature type="coiled-coil region" evidence="9">
    <location>
        <begin position="686"/>
        <end position="734"/>
    </location>
</feature>
<keyword evidence="7" id="KW-0067">ATP-binding</keyword>
<dbReference type="EMBL" id="DXEL01000003">
    <property type="protein sequence ID" value="HIX73461.1"/>
    <property type="molecule type" value="Genomic_DNA"/>
</dbReference>
<dbReference type="SUPFAM" id="SSF63829">
    <property type="entry name" value="Calcium-dependent phosphotriesterase"/>
    <property type="match status" value="1"/>
</dbReference>
<keyword evidence="3" id="KW-0597">Phosphoprotein</keyword>
<keyword evidence="10" id="KW-0812">Transmembrane</keyword>
<evidence type="ECO:0000256" key="2">
    <source>
        <dbReference type="ARBA" id="ARBA00012438"/>
    </source>
</evidence>
<dbReference type="EC" id="2.7.13.3" evidence="2"/>
<dbReference type="Gene3D" id="1.10.287.130">
    <property type="match status" value="1"/>
</dbReference>
<dbReference type="AlphaFoldDB" id="A0A9D1X6H5"/>
<feature type="transmembrane region" description="Helical" evidence="10">
    <location>
        <begin position="655"/>
        <end position="674"/>
    </location>
</feature>
<dbReference type="GO" id="GO:0000160">
    <property type="term" value="P:phosphorelay signal transduction system"/>
    <property type="evidence" value="ECO:0007669"/>
    <property type="project" value="UniProtKB-KW"/>
</dbReference>
<keyword evidence="6" id="KW-0418">Kinase</keyword>
<keyword evidence="8" id="KW-0902">Two-component regulatory system</keyword>
<dbReference type="Gene3D" id="2.130.10.10">
    <property type="entry name" value="YVTN repeat-like/Quinoprotein amine dehydrogenase"/>
    <property type="match status" value="2"/>
</dbReference>
<evidence type="ECO:0000256" key="1">
    <source>
        <dbReference type="ARBA" id="ARBA00000085"/>
    </source>
</evidence>
<evidence type="ECO:0000313" key="12">
    <source>
        <dbReference type="EMBL" id="HIX73461.1"/>
    </source>
</evidence>
<dbReference type="GO" id="GO:0004673">
    <property type="term" value="F:protein histidine kinase activity"/>
    <property type="evidence" value="ECO:0007669"/>
    <property type="project" value="UniProtKB-EC"/>
</dbReference>
<dbReference type="Gene3D" id="3.30.565.10">
    <property type="entry name" value="Histidine kinase-like ATPase, C-terminal domain"/>
    <property type="match status" value="1"/>
</dbReference>
<reference evidence="12" key="1">
    <citation type="journal article" date="2021" name="PeerJ">
        <title>Extensive microbial diversity within the chicken gut microbiome revealed by metagenomics and culture.</title>
        <authorList>
            <person name="Gilroy R."/>
            <person name="Ravi A."/>
            <person name="Getino M."/>
            <person name="Pursley I."/>
            <person name="Horton D.L."/>
            <person name="Alikhan N.F."/>
            <person name="Baker D."/>
            <person name="Gharbi K."/>
            <person name="Hall N."/>
            <person name="Watson M."/>
            <person name="Adriaenssens E.M."/>
            <person name="Foster-Nyarko E."/>
            <person name="Jarju S."/>
            <person name="Secka A."/>
            <person name="Antonio M."/>
            <person name="Oren A."/>
            <person name="Chaudhuri R.R."/>
            <person name="La Ragione R."/>
            <person name="Hildebrand F."/>
            <person name="Pallen M.J."/>
        </authorList>
    </citation>
    <scope>NUCLEOTIDE SEQUENCE</scope>
    <source>
        <strain evidence="12">ChiGjej6B6-14162</strain>
    </source>
</reference>
<evidence type="ECO:0000313" key="13">
    <source>
        <dbReference type="Proteomes" id="UP000886740"/>
    </source>
</evidence>
<comment type="caution">
    <text evidence="12">The sequence shown here is derived from an EMBL/GenBank/DDBJ whole genome shotgun (WGS) entry which is preliminary data.</text>
</comment>
<evidence type="ECO:0000259" key="11">
    <source>
        <dbReference type="PROSITE" id="PS50109"/>
    </source>
</evidence>
<keyword evidence="10" id="KW-0472">Membrane</keyword>
<keyword evidence="5" id="KW-0547">Nucleotide-binding</keyword>
<dbReference type="Gene3D" id="2.60.40.10">
    <property type="entry name" value="Immunoglobulins"/>
    <property type="match status" value="1"/>
</dbReference>
<dbReference type="GO" id="GO:0005524">
    <property type="term" value="F:ATP binding"/>
    <property type="evidence" value="ECO:0007669"/>
    <property type="project" value="UniProtKB-KW"/>
</dbReference>
<evidence type="ECO:0000256" key="4">
    <source>
        <dbReference type="ARBA" id="ARBA00022679"/>
    </source>
</evidence>
<dbReference type="SUPFAM" id="SSF69322">
    <property type="entry name" value="Tricorn protease domain 2"/>
    <property type="match status" value="1"/>
</dbReference>
<sequence>MSFLGLVLLLLIGGLAGENVRAQNGYSFFRNFYAEDYQAHNRNFDIVCDTSGVIYVANFEGLIYYNGAKWQKLLTPGISRITHLTLDEKGDIWVGGHNYIGKIVSGANGTPGLRSYVSDVVSEGESLLGDIIGIETEGESMVYYTQDLRISIKDDSICSREPYVNNRFPIMISSVQAGPDIRVEADGGDGVKITDRRLGTSIRLTEDQGLCSNRVNKLVYDQHGSVWGATDNGLFQIDMPSFFSYYDIHNGLQGEIQSICRHKDSFYVGTSQGLFIYDPQSDYFELVSPEIRQTCWKLIVNSRQELFAVTSNGLFMIQGKKIRQLNGNNVFSLAFDPSDATTYYTGEIDGIYRYHAGERFKISNVEKVMNLLFAQGDLWAETLYGEIYRATDNRSSVELQDTTKGLEHVERNKLFLEADTVYVLSPTGIGRWDTGQSKFIYPDHGLNQYIKNRDDWWPGLAFVSQGRILFVGGDSKRVLATNGFEIDEAMSSKFRLLDNLSIRTIYWDRDSILWLGNDNRLIKVNLRNRDAVYEHLPEVHIRSVHVGTDSLYWGGDNSSLDQKGAGTIPSFKSQSRNFTFEYSSGFVNAISPTYYSFCLEGPTSQDWEDWTLETHQDFNNLSYGTYLFRVKAMDGFGRVSPEKTFTFIIEKPYYLRWYSLLLYLLVLAGLISLYTKWRNRKLLIEKLRLEQLVEQRTEQIRSQRDEIAEKSQKLETALAELKEAQDQLIQQEKVATVGKLTQGLIDRILNPLNYIINFSHLSTVLLKDMNEDLEDEKESVSEDNYEDMREILDMLGTHLAKIEEHGNSTSRILKAMEEMLSDHSCHYVATNINKLIRSNLDVLNAYYQKEIQEANIQVLFEEPDKQVEADVDPLQLGKVLMSMMQNGIYALQKKKNNGVVYDAVMRVSLLLEEHNVRIVLWDNGIGIEPTILEKIFDPFFTTKTTSEAAGVGLYLSREIIL</sequence>
<dbReference type="PANTHER" id="PTHR43065:SF10">
    <property type="entry name" value="PEROXIDE STRESS-ACTIVATED HISTIDINE KINASE MAK3"/>
    <property type="match status" value="1"/>
</dbReference>
<dbReference type="PROSITE" id="PS50109">
    <property type="entry name" value="HIS_KIN"/>
    <property type="match status" value="1"/>
</dbReference>
<dbReference type="Pfam" id="PF02518">
    <property type="entry name" value="HATPase_c"/>
    <property type="match status" value="1"/>
</dbReference>
<dbReference type="PRINTS" id="PR00344">
    <property type="entry name" value="BCTRLSENSOR"/>
</dbReference>
<evidence type="ECO:0000256" key="3">
    <source>
        <dbReference type="ARBA" id="ARBA00022553"/>
    </source>
</evidence>
<evidence type="ECO:0000256" key="8">
    <source>
        <dbReference type="ARBA" id="ARBA00023012"/>
    </source>
</evidence>
<dbReference type="InterPro" id="IPR036890">
    <property type="entry name" value="HATPase_C_sf"/>
</dbReference>
<organism evidence="12 13">
    <name type="scientific">Candidatus Parabacteroides intestinipullorum</name>
    <dbReference type="NCBI Taxonomy" id="2838723"/>
    <lineage>
        <taxon>Bacteria</taxon>
        <taxon>Pseudomonadati</taxon>
        <taxon>Bacteroidota</taxon>
        <taxon>Bacteroidia</taxon>
        <taxon>Bacteroidales</taxon>
        <taxon>Tannerellaceae</taxon>
        <taxon>Parabacteroides</taxon>
    </lineage>
</organism>
<dbReference type="InterPro" id="IPR013783">
    <property type="entry name" value="Ig-like_fold"/>
</dbReference>
<comment type="catalytic activity">
    <reaction evidence="1">
        <text>ATP + protein L-histidine = ADP + protein N-phospho-L-histidine.</text>
        <dbReference type="EC" id="2.7.13.3"/>
    </reaction>
</comment>
<evidence type="ECO:0000256" key="9">
    <source>
        <dbReference type="SAM" id="Coils"/>
    </source>
</evidence>
<evidence type="ECO:0000256" key="5">
    <source>
        <dbReference type="ARBA" id="ARBA00022741"/>
    </source>
</evidence>
<feature type="non-terminal residue" evidence="12">
    <location>
        <position position="961"/>
    </location>
</feature>
<evidence type="ECO:0000256" key="6">
    <source>
        <dbReference type="ARBA" id="ARBA00022777"/>
    </source>
</evidence>